<evidence type="ECO:0000313" key="1">
    <source>
        <dbReference type="EMBL" id="PSN74953.1"/>
    </source>
</evidence>
<sequence>LAILSPSTARVLPDPQSKDREYKVAAAHFPLTDNSRKSDYHDDGRKLMLSLFVPIRTNDCQEYTSHVYMGEETARLMNDRVFGNATVGAFDTLSYRSCSKSQKSFEHWNSTLVILEPAVDSSRLLYTQMARQIASSGLTVVIIDHPEDAAIVEFYGDDDDDDDHTPIVYGRSGLRDVGVPLPWNQTIADFADTRVADIDFVLKELSSVDLLNRQFPGLVIHGPQCTDSYIIIGHGFGGMVATSRAIHDRRAIVSINMGGTTPKLACDNFDAYVVLMRLEGGGREGDANWKDSWRHFRGKIIEWNFHDGAILDFSDVPLVVHLSANSAKPSGWLGKNEMERTFHIASCFTSGYARLEGQHDARAVSECVERFPEMVPY</sequence>
<evidence type="ECO:0000313" key="2">
    <source>
        <dbReference type="Proteomes" id="UP000240883"/>
    </source>
</evidence>
<dbReference type="AlphaFoldDB" id="A0A2T2PBB3"/>
<gene>
    <name evidence="1" type="ORF">BS50DRAFT_466028</name>
</gene>
<reference evidence="1 2" key="1">
    <citation type="journal article" date="2018" name="Front. Microbiol.">
        <title>Genome-Wide Analysis of Corynespora cassiicola Leaf Fall Disease Putative Effectors.</title>
        <authorList>
            <person name="Lopez D."/>
            <person name="Ribeiro S."/>
            <person name="Label P."/>
            <person name="Fumanal B."/>
            <person name="Venisse J.S."/>
            <person name="Kohler A."/>
            <person name="de Oliveira R.R."/>
            <person name="Labutti K."/>
            <person name="Lipzen A."/>
            <person name="Lail K."/>
            <person name="Bauer D."/>
            <person name="Ohm R.A."/>
            <person name="Barry K.W."/>
            <person name="Spatafora J."/>
            <person name="Grigoriev I.V."/>
            <person name="Martin F.M."/>
            <person name="Pujade-Renaud V."/>
        </authorList>
    </citation>
    <scope>NUCLEOTIDE SEQUENCE [LARGE SCALE GENOMIC DNA]</scope>
    <source>
        <strain evidence="1 2">Philippines</strain>
    </source>
</reference>
<proteinExistence type="predicted"/>
<dbReference type="Proteomes" id="UP000240883">
    <property type="component" value="Unassembled WGS sequence"/>
</dbReference>
<dbReference type="OrthoDB" id="2363873at2759"/>
<feature type="non-terminal residue" evidence="1">
    <location>
        <position position="1"/>
    </location>
</feature>
<name>A0A2T2PBB3_CORCC</name>
<dbReference type="Gene3D" id="3.40.50.1820">
    <property type="entry name" value="alpha/beta hydrolase"/>
    <property type="match status" value="1"/>
</dbReference>
<feature type="non-terminal residue" evidence="1">
    <location>
        <position position="377"/>
    </location>
</feature>
<dbReference type="STRING" id="1448308.A0A2T2PBB3"/>
<dbReference type="InterPro" id="IPR029058">
    <property type="entry name" value="AB_hydrolase_fold"/>
</dbReference>
<evidence type="ECO:0008006" key="3">
    <source>
        <dbReference type="Google" id="ProtNLM"/>
    </source>
</evidence>
<dbReference type="EMBL" id="KZ678128">
    <property type="protein sequence ID" value="PSN74953.1"/>
    <property type="molecule type" value="Genomic_DNA"/>
</dbReference>
<keyword evidence="2" id="KW-1185">Reference proteome</keyword>
<accession>A0A2T2PBB3</accession>
<dbReference type="SUPFAM" id="SSF53474">
    <property type="entry name" value="alpha/beta-Hydrolases"/>
    <property type="match status" value="1"/>
</dbReference>
<protein>
    <recommendedName>
        <fullName evidence="3">1-alkyl-2-acetylglycerophosphocholine esterase</fullName>
    </recommendedName>
</protein>
<organism evidence="1 2">
    <name type="scientific">Corynespora cassiicola Philippines</name>
    <dbReference type="NCBI Taxonomy" id="1448308"/>
    <lineage>
        <taxon>Eukaryota</taxon>
        <taxon>Fungi</taxon>
        <taxon>Dikarya</taxon>
        <taxon>Ascomycota</taxon>
        <taxon>Pezizomycotina</taxon>
        <taxon>Dothideomycetes</taxon>
        <taxon>Pleosporomycetidae</taxon>
        <taxon>Pleosporales</taxon>
        <taxon>Corynesporascaceae</taxon>
        <taxon>Corynespora</taxon>
    </lineage>
</organism>